<evidence type="ECO:0000313" key="6">
    <source>
        <dbReference type="Proteomes" id="UP000322915"/>
    </source>
</evidence>
<organism evidence="2 7">
    <name type="scientific">Pseudoalteromonas fuliginea</name>
    <dbReference type="NCBI Taxonomy" id="1872678"/>
    <lineage>
        <taxon>Bacteria</taxon>
        <taxon>Pseudomonadati</taxon>
        <taxon>Pseudomonadota</taxon>
        <taxon>Gammaproteobacteria</taxon>
        <taxon>Alteromonadales</taxon>
        <taxon>Pseudoalteromonadaceae</taxon>
        <taxon>Pseudoalteromonas</taxon>
    </lineage>
</organism>
<accession>A0A063KT89</accession>
<dbReference type="GeneID" id="88775430"/>
<proteinExistence type="predicted"/>
<evidence type="ECO:0000313" key="2">
    <source>
        <dbReference type="EMBL" id="KAA1160693.1"/>
    </source>
</evidence>
<gene>
    <name evidence="4" type="ORF">DC53_01255</name>
    <name evidence="2" type="ORF">EU508_09580</name>
    <name evidence="3" type="ORF">EU509_04940</name>
</gene>
<keyword evidence="6" id="KW-1185">Reference proteome</keyword>
<evidence type="ECO:0000313" key="7">
    <source>
        <dbReference type="Proteomes" id="UP000324162"/>
    </source>
</evidence>
<comment type="caution">
    <text evidence="2">The sequence shown here is derived from an EMBL/GenBank/DDBJ whole genome shotgun (WGS) entry which is preliminary data.</text>
</comment>
<feature type="transmembrane region" description="Helical" evidence="1">
    <location>
        <begin position="45"/>
        <end position="67"/>
    </location>
</feature>
<keyword evidence="1" id="KW-0472">Membrane</keyword>
<name>A0A063KT89_9GAMM</name>
<dbReference type="Pfam" id="PF10981">
    <property type="entry name" value="DUF2788"/>
    <property type="match status" value="1"/>
</dbReference>
<dbReference type="EMBL" id="JJNZ01000004">
    <property type="protein sequence ID" value="KDC53293.1"/>
    <property type="molecule type" value="Genomic_DNA"/>
</dbReference>
<evidence type="ECO:0000256" key="1">
    <source>
        <dbReference type="SAM" id="Phobius"/>
    </source>
</evidence>
<dbReference type="Proteomes" id="UP000027154">
    <property type="component" value="Unassembled WGS sequence"/>
</dbReference>
<dbReference type="Proteomes" id="UP000324162">
    <property type="component" value="Unassembled WGS sequence"/>
</dbReference>
<dbReference type="InterPro" id="IPR021249">
    <property type="entry name" value="DUF2788"/>
</dbReference>
<sequence>MVSQLINEFDTLGLYFGLAGIFIFIGMAIKDVLKSGNVPKFGQYIVWGVLFLGCSGFIAKGLIQVFWQGAGVG</sequence>
<keyword evidence="1" id="KW-0812">Transmembrane</keyword>
<evidence type="ECO:0000313" key="3">
    <source>
        <dbReference type="EMBL" id="KAA1161783.1"/>
    </source>
</evidence>
<dbReference type="Proteomes" id="UP000322915">
    <property type="component" value="Unassembled WGS sequence"/>
</dbReference>
<reference evidence="4 5" key="1">
    <citation type="submission" date="2014-04" db="EMBL/GenBank/DDBJ databases">
        <title>Pseudoalteromonas galatheae sp. nov., isolated from a deep-sea polychaete near Canal Concepcion, Chile.</title>
        <authorList>
            <person name="Machado H.R."/>
            <person name="Gram L."/>
            <person name="Vynne N.G."/>
        </authorList>
    </citation>
    <scope>NUCLEOTIDE SEQUENCE [LARGE SCALE GENOMIC DNA]</scope>
    <source>
        <strain evidence="4 5">KMM216</strain>
    </source>
</reference>
<dbReference type="EMBL" id="SEUJ01000058">
    <property type="protein sequence ID" value="KAA1161783.1"/>
    <property type="molecule type" value="Genomic_DNA"/>
</dbReference>
<evidence type="ECO:0000313" key="5">
    <source>
        <dbReference type="Proteomes" id="UP000027154"/>
    </source>
</evidence>
<evidence type="ECO:0000313" key="4">
    <source>
        <dbReference type="EMBL" id="KDC53293.1"/>
    </source>
</evidence>
<keyword evidence="1" id="KW-1133">Transmembrane helix</keyword>
<dbReference type="AlphaFoldDB" id="A0A063KT89"/>
<reference evidence="6 7" key="2">
    <citation type="submission" date="2019-01" db="EMBL/GenBank/DDBJ databases">
        <title>Genome sequences of marine Pseudoalteromonas species.</title>
        <authorList>
            <person name="Boraston A.B."/>
            <person name="Hehemann J.-H."/>
            <person name="Vickers C.J."/>
            <person name="Salama-Alber O."/>
            <person name="Abe K."/>
            <person name="Hettle A.J."/>
        </authorList>
    </citation>
    <scope>NUCLEOTIDE SEQUENCE [LARGE SCALE GENOMIC DNA]</scope>
    <source>
        <strain evidence="2 7">PS42</strain>
        <strain evidence="3 6">PS47</strain>
    </source>
</reference>
<feature type="transmembrane region" description="Helical" evidence="1">
    <location>
        <begin position="12"/>
        <end position="33"/>
    </location>
</feature>
<dbReference type="OrthoDB" id="5588656at2"/>
<protein>
    <submittedName>
        <fullName evidence="2">DUF2788 domain-containing protein</fullName>
    </submittedName>
    <submittedName>
        <fullName evidence="4">Membrane protein</fullName>
    </submittedName>
</protein>
<dbReference type="EMBL" id="SEUK01000048">
    <property type="protein sequence ID" value="KAA1160693.1"/>
    <property type="molecule type" value="Genomic_DNA"/>
</dbReference>
<dbReference type="RefSeq" id="WP_002962930.1">
    <property type="nucleotide sequence ID" value="NZ_JBBMQV010000016.1"/>
</dbReference>